<dbReference type="InterPro" id="IPR002110">
    <property type="entry name" value="Ankyrin_rpt"/>
</dbReference>
<proteinExistence type="predicted"/>
<accession>A0A1Q5UJ30</accession>
<dbReference type="SMART" id="SM00248">
    <property type="entry name" value="ANK"/>
    <property type="match status" value="7"/>
</dbReference>
<dbReference type="SUPFAM" id="SSF48403">
    <property type="entry name" value="Ankyrin repeat"/>
    <property type="match status" value="2"/>
</dbReference>
<dbReference type="Gene3D" id="1.25.40.20">
    <property type="entry name" value="Ankyrin repeat-containing domain"/>
    <property type="match status" value="3"/>
</dbReference>
<reference evidence="4 5" key="1">
    <citation type="submission" date="2016-10" db="EMBL/GenBank/DDBJ databases">
        <title>Genome sequence of the ascomycete fungus Penicillium subrubescens.</title>
        <authorList>
            <person name="De Vries R.P."/>
            <person name="Peng M."/>
            <person name="Dilokpimol A."/>
            <person name="Hilden K."/>
            <person name="Makela M.R."/>
            <person name="Grigoriev I."/>
            <person name="Riley R."/>
            <person name="Granchi Z."/>
        </authorList>
    </citation>
    <scope>NUCLEOTIDE SEQUENCE [LARGE SCALE GENOMIC DNA]</scope>
    <source>
        <strain evidence="4 5">CBS 132785</strain>
    </source>
</reference>
<feature type="repeat" description="ANK" evidence="3">
    <location>
        <begin position="488"/>
        <end position="511"/>
    </location>
</feature>
<dbReference type="PANTHER" id="PTHR24171">
    <property type="entry name" value="ANKYRIN REPEAT DOMAIN-CONTAINING PROTEIN 39-RELATED"/>
    <property type="match status" value="1"/>
</dbReference>
<dbReference type="PROSITE" id="PS50297">
    <property type="entry name" value="ANK_REP_REGION"/>
    <property type="match status" value="1"/>
</dbReference>
<gene>
    <name evidence="4" type="ORF">PENSUB_1924</name>
</gene>
<evidence type="ECO:0000313" key="4">
    <source>
        <dbReference type="EMBL" id="OKP12439.1"/>
    </source>
</evidence>
<evidence type="ECO:0000256" key="1">
    <source>
        <dbReference type="ARBA" id="ARBA00022737"/>
    </source>
</evidence>
<dbReference type="InterPro" id="IPR036770">
    <property type="entry name" value="Ankyrin_rpt-contain_sf"/>
</dbReference>
<keyword evidence="2 3" id="KW-0040">ANK repeat</keyword>
<comment type="caution">
    <text evidence="4">The sequence shown here is derived from an EMBL/GenBank/DDBJ whole genome shotgun (WGS) entry which is preliminary data.</text>
</comment>
<evidence type="ECO:0000256" key="3">
    <source>
        <dbReference type="PROSITE-ProRule" id="PRU00023"/>
    </source>
</evidence>
<dbReference type="STRING" id="1316194.A0A1Q5UJ30"/>
<dbReference type="Pfam" id="PF12796">
    <property type="entry name" value="Ank_2"/>
    <property type="match status" value="2"/>
</dbReference>
<sequence>MNIAMRYITHVLLVQFILKSRQAFQGVSHDHPRSPQASRNKRRGIYQRDFPRGLGSHYIHIRYPGATYEPEAPPPSATQVTEDVDQLRDVITRKIQLEAKIQPGDIDNPNLWLDRMGQLRYPAAAFRRVGIIFQVIGGQLFPLSSQDINSRVPFDLQGRQANLLRDSRKKPPWELDLKHLVETAPQINRDTIIWLLYQKVRLEGDGDVTRVRNSHYVHAQATFRNDDLMVRALLNGDHHLELRAACALAVSYQGAIAICERLANPCQKPLQCRLLRSNLAVAAYRGQGSIIRSLVAQGSRVDSWDDFLGPPLYAAAIFPGRVTIVAFLLKSKANPNVGGSLGTPLLVAMWNRDESVVQLLLQNSEVDPNQPDRQGFTALWWACFSGKSDIVRLLLDHKKTDPNLKCGGQTPLAAAAGRGHEMIVGWLLEREDVFIDLKNGTHCPLWCVAFAGQPHVLQLLLDKLEVSPSVVQMLLERSDVNPNYHDGKGDNPLWEAAKNGHADVVRYLLQRRDLDPNITSYTHDTPL</sequence>
<evidence type="ECO:0000256" key="2">
    <source>
        <dbReference type="ARBA" id="ARBA00023043"/>
    </source>
</evidence>
<evidence type="ECO:0000313" key="5">
    <source>
        <dbReference type="Proteomes" id="UP000186955"/>
    </source>
</evidence>
<dbReference type="EMBL" id="MNBE01000214">
    <property type="protein sequence ID" value="OKP12439.1"/>
    <property type="molecule type" value="Genomic_DNA"/>
</dbReference>
<keyword evidence="1" id="KW-0677">Repeat</keyword>
<dbReference type="AlphaFoldDB" id="A0A1Q5UJ30"/>
<name>A0A1Q5UJ30_9EURO</name>
<dbReference type="PROSITE" id="PS50088">
    <property type="entry name" value="ANK_REPEAT"/>
    <property type="match status" value="1"/>
</dbReference>
<dbReference type="Proteomes" id="UP000186955">
    <property type="component" value="Unassembled WGS sequence"/>
</dbReference>
<protein>
    <submittedName>
        <fullName evidence="4">Uncharacterized protein</fullName>
    </submittedName>
</protein>
<keyword evidence="5" id="KW-1185">Reference proteome</keyword>
<organism evidence="4 5">
    <name type="scientific">Penicillium subrubescens</name>
    <dbReference type="NCBI Taxonomy" id="1316194"/>
    <lineage>
        <taxon>Eukaryota</taxon>
        <taxon>Fungi</taxon>
        <taxon>Dikarya</taxon>
        <taxon>Ascomycota</taxon>
        <taxon>Pezizomycotina</taxon>
        <taxon>Eurotiomycetes</taxon>
        <taxon>Eurotiomycetidae</taxon>
        <taxon>Eurotiales</taxon>
        <taxon>Aspergillaceae</taxon>
        <taxon>Penicillium</taxon>
    </lineage>
</organism>